<name>A0AAD6N789_PENCN</name>
<accession>A0AAD6N789</accession>
<comment type="caution">
    <text evidence="2">The sequence shown here is derived from an EMBL/GenBank/DDBJ whole genome shotgun (WGS) entry which is preliminary data.</text>
</comment>
<reference evidence="2" key="2">
    <citation type="submission" date="2023-01" db="EMBL/GenBank/DDBJ databases">
        <authorList>
            <person name="Petersen C."/>
        </authorList>
    </citation>
    <scope>NUCLEOTIDE SEQUENCE</scope>
    <source>
        <strain evidence="2">IBT 15450</strain>
    </source>
</reference>
<protein>
    <submittedName>
        <fullName evidence="2">Uncharacterized protein</fullName>
    </submittedName>
</protein>
<feature type="region of interest" description="Disordered" evidence="1">
    <location>
        <begin position="738"/>
        <end position="863"/>
    </location>
</feature>
<feature type="compositionally biased region" description="Polar residues" evidence="1">
    <location>
        <begin position="818"/>
        <end position="834"/>
    </location>
</feature>
<gene>
    <name evidence="2" type="ORF">N7460_008191</name>
</gene>
<organism evidence="2 3">
    <name type="scientific">Penicillium canescens</name>
    <dbReference type="NCBI Taxonomy" id="5083"/>
    <lineage>
        <taxon>Eukaryota</taxon>
        <taxon>Fungi</taxon>
        <taxon>Dikarya</taxon>
        <taxon>Ascomycota</taxon>
        <taxon>Pezizomycotina</taxon>
        <taxon>Eurotiomycetes</taxon>
        <taxon>Eurotiomycetidae</taxon>
        <taxon>Eurotiales</taxon>
        <taxon>Aspergillaceae</taxon>
        <taxon>Penicillium</taxon>
    </lineage>
</organism>
<dbReference type="AlphaFoldDB" id="A0AAD6N789"/>
<feature type="region of interest" description="Disordered" evidence="1">
    <location>
        <begin position="539"/>
        <end position="591"/>
    </location>
</feature>
<evidence type="ECO:0000256" key="1">
    <source>
        <dbReference type="SAM" id="MobiDB-lite"/>
    </source>
</evidence>
<feature type="compositionally biased region" description="Basic and acidic residues" evidence="1">
    <location>
        <begin position="895"/>
        <end position="912"/>
    </location>
</feature>
<reference evidence="2" key="1">
    <citation type="journal article" date="2023" name="IMA Fungus">
        <title>Comparative genomic study of the Penicillium genus elucidates a diverse pangenome and 15 lateral gene transfer events.</title>
        <authorList>
            <person name="Petersen C."/>
            <person name="Sorensen T."/>
            <person name="Nielsen M.R."/>
            <person name="Sondergaard T.E."/>
            <person name="Sorensen J.L."/>
            <person name="Fitzpatrick D.A."/>
            <person name="Frisvad J.C."/>
            <person name="Nielsen K.L."/>
        </authorList>
    </citation>
    <scope>NUCLEOTIDE SEQUENCE</scope>
    <source>
        <strain evidence="2">IBT 15450</strain>
    </source>
</reference>
<feature type="region of interest" description="Disordered" evidence="1">
    <location>
        <begin position="330"/>
        <end position="355"/>
    </location>
</feature>
<feature type="region of interest" description="Disordered" evidence="1">
    <location>
        <begin position="877"/>
        <end position="918"/>
    </location>
</feature>
<sequence>MDSNAVTVEGSGHDVTDDECMLECLPEMRNVYSAHFKPFQDKLSSVLQHSRSHFRALAGRESFAGFLNVPLMSDALVKTIEVMFEAARPRVLQLRNDEVNANIHWLDVIKESDYQAEYKGNGIYHFHMRDRGAIVQLSAFQHNMILSGLPRKLVQPWSYEKDVQTELNTLALAAEMTSLMNELASEIIKVNNTVLEEILRRDRILRRNSEPSQRSRGSPFPLESAEGPAQFTQAQVDTDSLNGMAIETQRTDMQASASKRGAGTRNFAKNRAWPAEVLKQLPLWFEDQVRQNLSQEEIAQKFNGKFKQKRTFHAIEAKVYFLTGKSPFRKRNKKTSRKEPVSLTPRSSPPLPQPFGSVDLTQKLISSLNIEVHALRLAPNLLPYLNSDDCEDASFYAIHDVQPVDPESESSDSHAVIEQDTANQTSSCRYASQEHEFPSGTSQNERPVRGSPRAEESPKAYPASSDMARESQPSNDTSINILAAIPGTVDSYLPRGSPLGSPRISEPIQYPIRHHSEGDTTHEEMGQTLVHGTESSAMDVDQTDTAHCDQSPERLSPQFSPREIPLDRGTANEGSNNEKHTESGLGALPVPRAPTPFQVPEARSTGNATELPQNSGMDGLTANISERALKELIIRYFHEKSQAQAARSHRPWNDKDLNRLPDWLMKRKNLPKERLEVEFLGDFGHYRTSSAIVTACRKKRKADSRHKEVTSAPTPAQLAPVVPPVLDTMRVPRWPNAITGSDTPNLDPSHTITVPSNENTLRHPPLQRPRSRQLNQLQVLDNTERLSRNSPPPLHDGEEAVDQNPPAAVASECASEQLVLSTPSENVEDTPTSGNRRHRVEITPKPPARFTAINGGNVHPTNPNVSEMNLLVQMETSERGALPDRQGSQQASMEKIVEQRRDDQNTSRKDGPQSKLSSSNAEFAIVTWPFEAYQIYVSLGLFLPRTSFICPCFPH</sequence>
<dbReference type="Proteomes" id="UP001219568">
    <property type="component" value="Unassembled WGS sequence"/>
</dbReference>
<feature type="compositionally biased region" description="Basic and acidic residues" evidence="1">
    <location>
        <begin position="446"/>
        <end position="458"/>
    </location>
</feature>
<proteinExistence type="predicted"/>
<feature type="compositionally biased region" description="Polar residues" evidence="1">
    <location>
        <begin position="420"/>
        <end position="430"/>
    </location>
</feature>
<evidence type="ECO:0000313" key="3">
    <source>
        <dbReference type="Proteomes" id="UP001219568"/>
    </source>
</evidence>
<feature type="region of interest" description="Disordered" evidence="1">
    <location>
        <begin position="404"/>
        <end position="474"/>
    </location>
</feature>
<feature type="region of interest" description="Disordered" evidence="1">
    <location>
        <begin position="209"/>
        <end position="228"/>
    </location>
</feature>
<evidence type="ECO:0000313" key="2">
    <source>
        <dbReference type="EMBL" id="KAJ6038420.1"/>
    </source>
</evidence>
<keyword evidence="3" id="KW-1185">Reference proteome</keyword>
<feature type="compositionally biased region" description="Polar residues" evidence="1">
    <location>
        <begin position="772"/>
        <end position="781"/>
    </location>
</feature>
<dbReference type="EMBL" id="JAQJZL010000009">
    <property type="protein sequence ID" value="KAJ6038420.1"/>
    <property type="molecule type" value="Genomic_DNA"/>
</dbReference>
<feature type="compositionally biased region" description="Polar residues" evidence="1">
    <location>
        <begin position="738"/>
        <end position="759"/>
    </location>
</feature>